<dbReference type="GO" id="GO:0017178">
    <property type="term" value="F:diphthine-ammonia ligase activity"/>
    <property type="evidence" value="ECO:0007669"/>
    <property type="project" value="TreeGrafter"/>
</dbReference>
<evidence type="ECO:0000313" key="3">
    <source>
        <dbReference type="Proteomes" id="UP000183080"/>
    </source>
</evidence>
<dbReference type="PANTHER" id="PTHR12196">
    <property type="entry name" value="DOMAIN OF UNKNOWN FUNCTION 71 DUF71 -CONTAINING PROTEIN"/>
    <property type="match status" value="1"/>
</dbReference>
<evidence type="ECO:0000259" key="1">
    <source>
        <dbReference type="Pfam" id="PF01902"/>
    </source>
</evidence>
<dbReference type="Gene3D" id="3.40.50.620">
    <property type="entry name" value="HUPs"/>
    <property type="match status" value="1"/>
</dbReference>
<dbReference type="PANTHER" id="PTHR12196:SF2">
    <property type="entry name" value="DIPHTHINE--AMMONIA LIGASE"/>
    <property type="match status" value="1"/>
</dbReference>
<name>A0A1J5TJY0_9ARCH</name>
<evidence type="ECO:0000313" key="2">
    <source>
        <dbReference type="EMBL" id="OIR21271.1"/>
    </source>
</evidence>
<reference evidence="2 3" key="1">
    <citation type="submission" date="2016-08" db="EMBL/GenBank/DDBJ databases">
        <title>New Insights into Marine Group III Euryarchaeota, from dark to light.</title>
        <authorList>
            <person name="Haro-Moreno J.M."/>
            <person name="Rodriguez-Valera F."/>
            <person name="Lopez-Garcia P."/>
            <person name="Moreira D."/>
            <person name="Martin-Cuadrado A.B."/>
        </authorList>
    </citation>
    <scope>NUCLEOTIDE SEQUENCE [LARGE SCALE GENOMIC DNA]</scope>
    <source>
        <strain evidence="2">CG-Epi1</strain>
    </source>
</reference>
<dbReference type="NCBIfam" id="TIGR00290">
    <property type="entry name" value="MJ0570_dom"/>
    <property type="match status" value="1"/>
</dbReference>
<dbReference type="NCBIfam" id="TIGR03679">
    <property type="entry name" value="arCOG00187"/>
    <property type="match status" value="1"/>
</dbReference>
<accession>A0A1J5TJY0</accession>
<gene>
    <name evidence="2" type="ORF">BD935_00625</name>
</gene>
<protein>
    <recommendedName>
        <fullName evidence="1">Diphthamide synthase domain-containing protein</fullName>
    </recommendedName>
</protein>
<dbReference type="CDD" id="cd01994">
    <property type="entry name" value="AANH_PF0828-like"/>
    <property type="match status" value="1"/>
</dbReference>
<feature type="domain" description="Diphthamide synthase" evidence="1">
    <location>
        <begin position="1"/>
        <end position="222"/>
    </location>
</feature>
<dbReference type="SUPFAM" id="SSF52402">
    <property type="entry name" value="Adenine nucleotide alpha hydrolases-like"/>
    <property type="match status" value="1"/>
</dbReference>
<dbReference type="InterPro" id="IPR002761">
    <property type="entry name" value="Diphthami_syn_dom"/>
</dbReference>
<dbReference type="InterPro" id="IPR022427">
    <property type="entry name" value="MJ0570_ATP-bd"/>
</dbReference>
<organism evidence="2 3">
    <name type="scientific">Marine Group III euryarchaeote CG-Epi1</name>
    <dbReference type="NCBI Taxonomy" id="1888995"/>
    <lineage>
        <taxon>Archaea</taxon>
        <taxon>Methanobacteriati</taxon>
        <taxon>Thermoplasmatota</taxon>
        <taxon>Thermoplasmata</taxon>
        <taxon>Candidatus Thermoprofundales</taxon>
    </lineage>
</organism>
<dbReference type="STRING" id="1888995.BD935_00625"/>
<proteinExistence type="predicted"/>
<dbReference type="Gene3D" id="3.90.1490.10">
    <property type="entry name" value="putative n-type atp pyrophosphatase, domain 2"/>
    <property type="match status" value="1"/>
</dbReference>
<dbReference type="Pfam" id="PF01902">
    <property type="entry name" value="Diphthami_syn_2"/>
    <property type="match status" value="1"/>
</dbReference>
<dbReference type="InterPro" id="IPR030662">
    <property type="entry name" value="DPH6/MJ0570"/>
</dbReference>
<dbReference type="PIRSF" id="PIRSF039123">
    <property type="entry name" value="Diphthamide_synthase"/>
    <property type="match status" value="1"/>
</dbReference>
<dbReference type="AlphaFoldDB" id="A0A1J5TJY0"/>
<dbReference type="EMBL" id="MIZA01000001">
    <property type="protein sequence ID" value="OIR21271.1"/>
    <property type="molecule type" value="Genomic_DNA"/>
</dbReference>
<dbReference type="InterPro" id="IPR014729">
    <property type="entry name" value="Rossmann-like_a/b/a_fold"/>
</dbReference>
<sequence length="224" mass="25254">MKLGILFSGGKDSYLAMHLASEDHEISCLLTINSSNQDSWMFHTPAITWTKLQAESLGIPQVIQETEGIQDDELDDLITLIKKAKKEYSIEGIVTGALASTYQSTRIQKICNRLDLWCFNPIWQLSQEKLLEKLKTYNISSIITGIAAEPFDESWLGKEIDSSTINELLLYSKKYRINPAGEGGEFESLVINAPMFSKKLEVLSSKIHYSNFSGRLEIKEAKLK</sequence>
<comment type="caution">
    <text evidence="2">The sequence shown here is derived from an EMBL/GenBank/DDBJ whole genome shotgun (WGS) entry which is preliminary data.</text>
</comment>
<dbReference type="Proteomes" id="UP000183080">
    <property type="component" value="Unassembled WGS sequence"/>
</dbReference>
<dbReference type="GO" id="GO:0017183">
    <property type="term" value="P:protein histidyl modification to diphthamide"/>
    <property type="evidence" value="ECO:0007669"/>
    <property type="project" value="TreeGrafter"/>
</dbReference>